<feature type="transmembrane region" description="Helical" evidence="1">
    <location>
        <begin position="103"/>
        <end position="120"/>
    </location>
</feature>
<dbReference type="EMBL" id="KQ976615">
    <property type="protein sequence ID" value="KYM79269.1"/>
    <property type="molecule type" value="Genomic_DNA"/>
</dbReference>
<evidence type="ECO:0000313" key="3">
    <source>
        <dbReference type="Proteomes" id="UP000078540"/>
    </source>
</evidence>
<dbReference type="AlphaFoldDB" id="A0A151I0C6"/>
<feature type="non-terminal residue" evidence="2">
    <location>
        <position position="1"/>
    </location>
</feature>
<keyword evidence="1" id="KW-0812">Transmembrane</keyword>
<protein>
    <submittedName>
        <fullName evidence="2">Uncharacterized protein</fullName>
    </submittedName>
</protein>
<organism evidence="2 3">
    <name type="scientific">Atta colombica</name>
    <dbReference type="NCBI Taxonomy" id="520822"/>
    <lineage>
        <taxon>Eukaryota</taxon>
        <taxon>Metazoa</taxon>
        <taxon>Ecdysozoa</taxon>
        <taxon>Arthropoda</taxon>
        <taxon>Hexapoda</taxon>
        <taxon>Insecta</taxon>
        <taxon>Pterygota</taxon>
        <taxon>Neoptera</taxon>
        <taxon>Endopterygota</taxon>
        <taxon>Hymenoptera</taxon>
        <taxon>Apocrita</taxon>
        <taxon>Aculeata</taxon>
        <taxon>Formicoidea</taxon>
        <taxon>Formicidae</taxon>
        <taxon>Myrmicinae</taxon>
        <taxon>Atta</taxon>
    </lineage>
</organism>
<feature type="transmembrane region" description="Helical" evidence="1">
    <location>
        <begin position="44"/>
        <end position="66"/>
    </location>
</feature>
<keyword evidence="1" id="KW-1133">Transmembrane helix</keyword>
<dbReference type="Proteomes" id="UP000078540">
    <property type="component" value="Unassembled WGS sequence"/>
</dbReference>
<accession>A0A151I0C6</accession>
<keyword evidence="1" id="KW-0472">Membrane</keyword>
<name>A0A151I0C6_9HYME</name>
<keyword evidence="3" id="KW-1185">Reference proteome</keyword>
<reference evidence="2 3" key="1">
    <citation type="submission" date="2015-09" db="EMBL/GenBank/DDBJ databases">
        <title>Atta colombica WGS genome.</title>
        <authorList>
            <person name="Nygaard S."/>
            <person name="Hu H."/>
            <person name="Boomsma J."/>
            <person name="Zhang G."/>
        </authorList>
    </citation>
    <scope>NUCLEOTIDE SEQUENCE [LARGE SCALE GENOMIC DNA]</scope>
    <source>
        <strain evidence="2">Treedump-2</strain>
        <tissue evidence="2">Whole body</tissue>
    </source>
</reference>
<evidence type="ECO:0000256" key="1">
    <source>
        <dbReference type="SAM" id="Phobius"/>
    </source>
</evidence>
<sequence length="167" mass="20220">LLCRIINQYDFLKDLKMCLHKLSLVDDTMEAIGSPKKYQRLSKWINRIIIGYIVYMFYEFSVCVYSQFMFYPKHDINTYDLNNINIVFICIMFLSFYPDFVHISSALIWGTILGYISFGFHQVNNRLHMLYSDLFENNAEYRRKNRSILVRQRITAEERKQYIWITM</sequence>
<gene>
    <name evidence="2" type="ORF">ALC53_10282</name>
</gene>
<proteinExistence type="predicted"/>
<evidence type="ECO:0000313" key="2">
    <source>
        <dbReference type="EMBL" id="KYM79269.1"/>
    </source>
</evidence>